<comment type="subcellular location">
    <subcellularLocation>
        <location evidence="2">Cytoplasm</location>
    </subcellularLocation>
</comment>
<dbReference type="EMBL" id="CAADFY010000007">
    <property type="protein sequence ID" value="VFK52341.1"/>
    <property type="molecule type" value="Genomic_DNA"/>
</dbReference>
<dbReference type="InterPro" id="IPR046357">
    <property type="entry name" value="PPIase_dom_sf"/>
</dbReference>
<comment type="similarity">
    <text evidence="3">Belongs to the FKBP-type PPIase family.</text>
</comment>
<dbReference type="Gene3D" id="3.10.50.40">
    <property type="match status" value="1"/>
</dbReference>
<organism evidence="10">
    <name type="scientific">Candidatus Kentrum sp. TUN</name>
    <dbReference type="NCBI Taxonomy" id="2126343"/>
    <lineage>
        <taxon>Bacteria</taxon>
        <taxon>Pseudomonadati</taxon>
        <taxon>Pseudomonadota</taxon>
        <taxon>Gammaproteobacteria</taxon>
        <taxon>Candidatus Kentrum</taxon>
    </lineage>
</organism>
<evidence type="ECO:0000256" key="8">
    <source>
        <dbReference type="ARBA" id="ARBA00023235"/>
    </source>
</evidence>
<keyword evidence="8 10" id="KW-0413">Isomerase</keyword>
<dbReference type="GO" id="GO:0003755">
    <property type="term" value="F:peptidyl-prolyl cis-trans isomerase activity"/>
    <property type="evidence" value="ECO:0007669"/>
    <property type="project" value="UniProtKB-KW"/>
</dbReference>
<evidence type="ECO:0000256" key="3">
    <source>
        <dbReference type="ARBA" id="ARBA00006577"/>
    </source>
</evidence>
<evidence type="ECO:0000256" key="5">
    <source>
        <dbReference type="ARBA" id="ARBA00022490"/>
    </source>
</evidence>
<evidence type="ECO:0000256" key="1">
    <source>
        <dbReference type="ARBA" id="ARBA00000971"/>
    </source>
</evidence>
<evidence type="ECO:0000256" key="7">
    <source>
        <dbReference type="ARBA" id="ARBA00023186"/>
    </source>
</evidence>
<evidence type="ECO:0000256" key="2">
    <source>
        <dbReference type="ARBA" id="ARBA00004496"/>
    </source>
</evidence>
<dbReference type="EC" id="5.2.1.8" evidence="4"/>
<evidence type="ECO:0000256" key="6">
    <source>
        <dbReference type="ARBA" id="ARBA00023110"/>
    </source>
</evidence>
<evidence type="ECO:0000313" key="9">
    <source>
        <dbReference type="EMBL" id="VFK52341.1"/>
    </source>
</evidence>
<keyword evidence="5" id="KW-0963">Cytoplasm</keyword>
<dbReference type="EMBL" id="CAADFV010000009">
    <property type="protein sequence ID" value="VFK52791.1"/>
    <property type="molecule type" value="Genomic_DNA"/>
</dbReference>
<dbReference type="PANTHER" id="PTHR47861">
    <property type="entry name" value="FKBP-TYPE PEPTIDYL-PROLYL CIS-TRANS ISOMERASE SLYD"/>
    <property type="match status" value="1"/>
</dbReference>
<dbReference type="PANTHER" id="PTHR47861:SF3">
    <property type="entry name" value="FKBP-TYPE PEPTIDYL-PROLYL CIS-TRANS ISOMERASE SLYD"/>
    <property type="match status" value="1"/>
</dbReference>
<evidence type="ECO:0000313" key="11">
    <source>
        <dbReference type="EMBL" id="VFK57862.1"/>
    </source>
</evidence>
<accession>A0A450ZGA8</accession>
<proteinExistence type="inferred from homology"/>
<keyword evidence="7" id="KW-0143">Chaperone</keyword>
<evidence type="ECO:0000256" key="4">
    <source>
        <dbReference type="ARBA" id="ARBA00013194"/>
    </source>
</evidence>
<protein>
    <recommendedName>
        <fullName evidence="4">peptidylprolyl isomerase</fullName>
        <ecNumber evidence="4">5.2.1.8</ecNumber>
    </recommendedName>
</protein>
<reference evidence="10" key="1">
    <citation type="submission" date="2019-02" db="EMBL/GenBank/DDBJ databases">
        <authorList>
            <person name="Gruber-Vodicka R. H."/>
            <person name="Seah K. B. B."/>
        </authorList>
    </citation>
    <scope>NUCLEOTIDE SEQUENCE</scope>
    <source>
        <strain evidence="11">BECK_BY1</strain>
        <strain evidence="10">BECK_BY2</strain>
        <strain evidence="9">BECK_BY3</strain>
    </source>
</reference>
<name>A0A450ZGA8_9GAMM</name>
<keyword evidence="6" id="KW-0697">Rotamase</keyword>
<dbReference type="SUPFAM" id="SSF54534">
    <property type="entry name" value="FKBP-like"/>
    <property type="match status" value="1"/>
</dbReference>
<evidence type="ECO:0000313" key="10">
    <source>
        <dbReference type="EMBL" id="VFK52791.1"/>
    </source>
</evidence>
<dbReference type="GO" id="GO:0005737">
    <property type="term" value="C:cytoplasm"/>
    <property type="evidence" value="ECO:0007669"/>
    <property type="project" value="UniProtKB-SubCell"/>
</dbReference>
<gene>
    <name evidence="11" type="ORF">BECKTUN1418D_GA0071000_107015</name>
    <name evidence="10" type="ORF">BECKTUN1418E_GA0071001_100939</name>
    <name evidence="9" type="ORF">BECKTUN1418F_GA0071002_100739</name>
</gene>
<dbReference type="EMBL" id="CAADFX010000070">
    <property type="protein sequence ID" value="VFK57862.1"/>
    <property type="molecule type" value="Genomic_DNA"/>
</dbReference>
<dbReference type="AlphaFoldDB" id="A0A450ZGA8"/>
<sequence>MRDQVVEPNKVVYLTYEIKDSEDNILERADIPVGYVHGGHNSLFAKIEHTLDGHKVGETVHVTLNPEEGFGEYDPALTFTDDIKNVPPEFRQIGAEAVFENDQGEQVIMVVTRIQDGKLTLDGNHPFAGKTVIFRVTISSIRDAEGAEIENSIPGDYMDRLH</sequence>
<comment type="catalytic activity">
    <reaction evidence="1">
        <text>[protein]-peptidylproline (omega=180) = [protein]-peptidylproline (omega=0)</text>
        <dbReference type="Rhea" id="RHEA:16237"/>
        <dbReference type="Rhea" id="RHEA-COMP:10747"/>
        <dbReference type="Rhea" id="RHEA-COMP:10748"/>
        <dbReference type="ChEBI" id="CHEBI:83833"/>
        <dbReference type="ChEBI" id="CHEBI:83834"/>
        <dbReference type="EC" id="5.2.1.8"/>
    </reaction>
</comment>